<dbReference type="InterPro" id="IPR036259">
    <property type="entry name" value="MFS_trans_sf"/>
</dbReference>
<feature type="transmembrane region" description="Helical" evidence="5">
    <location>
        <begin position="246"/>
        <end position="268"/>
    </location>
</feature>
<feature type="domain" description="Major facilitator superfamily (MFS) profile" evidence="6">
    <location>
        <begin position="11"/>
        <end position="388"/>
    </location>
</feature>
<keyword evidence="4 5" id="KW-0472">Membrane</keyword>
<organism evidence="7">
    <name type="scientific">freshwater metagenome</name>
    <dbReference type="NCBI Taxonomy" id="449393"/>
    <lineage>
        <taxon>unclassified sequences</taxon>
        <taxon>metagenomes</taxon>
        <taxon>ecological metagenomes</taxon>
    </lineage>
</organism>
<comment type="subcellular location">
    <subcellularLocation>
        <location evidence="1">Membrane</location>
        <topology evidence="1">Multi-pass membrane protein</topology>
    </subcellularLocation>
</comment>
<proteinExistence type="predicted"/>
<evidence type="ECO:0000256" key="3">
    <source>
        <dbReference type="ARBA" id="ARBA00022989"/>
    </source>
</evidence>
<dbReference type="PROSITE" id="PS00216">
    <property type="entry name" value="SUGAR_TRANSPORT_1"/>
    <property type="match status" value="1"/>
</dbReference>
<name>A0A6J7XPT3_9ZZZZ</name>
<feature type="transmembrane region" description="Helical" evidence="5">
    <location>
        <begin position="299"/>
        <end position="325"/>
    </location>
</feature>
<gene>
    <name evidence="7" type="ORF">UFOPK3554_00220</name>
</gene>
<evidence type="ECO:0000256" key="2">
    <source>
        <dbReference type="ARBA" id="ARBA00022692"/>
    </source>
</evidence>
<dbReference type="AlphaFoldDB" id="A0A6J7XPT3"/>
<dbReference type="Pfam" id="PF07690">
    <property type="entry name" value="MFS_1"/>
    <property type="match status" value="1"/>
</dbReference>
<evidence type="ECO:0000256" key="5">
    <source>
        <dbReference type="SAM" id="Phobius"/>
    </source>
</evidence>
<dbReference type="InterPro" id="IPR011701">
    <property type="entry name" value="MFS"/>
</dbReference>
<dbReference type="EMBL" id="CAFBSG010000003">
    <property type="protein sequence ID" value="CAB5239350.1"/>
    <property type="molecule type" value="Genomic_DNA"/>
</dbReference>
<feature type="transmembrane region" description="Helical" evidence="5">
    <location>
        <begin position="169"/>
        <end position="187"/>
    </location>
</feature>
<reference evidence="7" key="1">
    <citation type="submission" date="2020-05" db="EMBL/GenBank/DDBJ databases">
        <authorList>
            <person name="Chiriac C."/>
            <person name="Salcher M."/>
            <person name="Ghai R."/>
            <person name="Kavagutti S V."/>
        </authorList>
    </citation>
    <scope>NUCLEOTIDE SEQUENCE</scope>
</reference>
<evidence type="ECO:0000256" key="1">
    <source>
        <dbReference type="ARBA" id="ARBA00004141"/>
    </source>
</evidence>
<dbReference type="Gene3D" id="1.20.1250.20">
    <property type="entry name" value="MFS general substrate transporter like domains"/>
    <property type="match status" value="2"/>
</dbReference>
<dbReference type="SUPFAM" id="SSF103473">
    <property type="entry name" value="MFS general substrate transporter"/>
    <property type="match status" value="1"/>
</dbReference>
<dbReference type="PANTHER" id="PTHR23518:SF2">
    <property type="entry name" value="MAJOR FACILITATOR SUPERFAMILY TRANSPORTER"/>
    <property type="match status" value="1"/>
</dbReference>
<feature type="transmembrane region" description="Helical" evidence="5">
    <location>
        <begin position="31"/>
        <end position="51"/>
    </location>
</feature>
<sequence length="393" mass="41711">MNSSLRWLTPNLIILTLISLAQDAASELLYPLLPILLTGVIGAAPLALGLIEGCAEAAAGFTKLLSGGASDRIGRKPFVVAGYTVAGIGKGFVVLASSWPLVFFGRVTDRIGKGLRSAPRDALIHDSVEKKDLGKAFGFHRSGDNLGAVIGPLLALIGLTLLNDDVRAVAKWALIPALISGLLTLLIREKDKPARQPRPIKLEPHPILPNPLKRAIAILVLIQLTNIPDALLLLRLHDIGFSTKGVVGAYILFSGMTVIAAYPGGYLADRFSPRIIYAVGLTAFSTAYALLGITHNHGIALLALAIYGLFPALTDGVGKAWIAGLSEKNHRGRAQGVYQASMNFAVLGAGIWGGLLWSQGEIQWPLLIAAFGAFLGALFFAATAFRHSFSHRK</sequence>
<dbReference type="InterPro" id="IPR020846">
    <property type="entry name" value="MFS_dom"/>
</dbReference>
<dbReference type="PROSITE" id="PS50850">
    <property type="entry name" value="MFS"/>
    <property type="match status" value="1"/>
</dbReference>
<evidence type="ECO:0000259" key="6">
    <source>
        <dbReference type="PROSITE" id="PS50850"/>
    </source>
</evidence>
<evidence type="ECO:0000313" key="7">
    <source>
        <dbReference type="EMBL" id="CAB5239350.1"/>
    </source>
</evidence>
<feature type="transmembrane region" description="Helical" evidence="5">
    <location>
        <begin position="364"/>
        <end position="385"/>
    </location>
</feature>
<feature type="transmembrane region" description="Helical" evidence="5">
    <location>
        <begin position="337"/>
        <end position="358"/>
    </location>
</feature>
<dbReference type="CDD" id="cd17370">
    <property type="entry name" value="MFS_MJ1317_like"/>
    <property type="match status" value="1"/>
</dbReference>
<keyword evidence="2 5" id="KW-0812">Transmembrane</keyword>
<dbReference type="PANTHER" id="PTHR23518">
    <property type="entry name" value="C-METHYLTRANSFERASE"/>
    <property type="match status" value="1"/>
</dbReference>
<keyword evidence="3 5" id="KW-1133">Transmembrane helix</keyword>
<protein>
    <submittedName>
        <fullName evidence="7">Unannotated protein</fullName>
    </submittedName>
</protein>
<dbReference type="GO" id="GO:0022857">
    <property type="term" value="F:transmembrane transporter activity"/>
    <property type="evidence" value="ECO:0007669"/>
    <property type="project" value="InterPro"/>
</dbReference>
<accession>A0A6J7XPT3</accession>
<feature type="transmembrane region" description="Helical" evidence="5">
    <location>
        <begin position="275"/>
        <end position="293"/>
    </location>
</feature>
<evidence type="ECO:0000256" key="4">
    <source>
        <dbReference type="ARBA" id="ARBA00023136"/>
    </source>
</evidence>
<dbReference type="GO" id="GO:0016020">
    <property type="term" value="C:membrane"/>
    <property type="evidence" value="ECO:0007669"/>
    <property type="project" value="UniProtKB-SubCell"/>
</dbReference>
<feature type="transmembrane region" description="Helical" evidence="5">
    <location>
        <begin position="145"/>
        <end position="163"/>
    </location>
</feature>
<dbReference type="InterPro" id="IPR005829">
    <property type="entry name" value="Sugar_transporter_CS"/>
</dbReference>